<evidence type="ECO:0000313" key="4">
    <source>
        <dbReference type="Proteomes" id="UP000077752"/>
    </source>
</evidence>
<dbReference type="AlphaFoldDB" id="A0A177SSS6"/>
<comment type="caution">
    <text evidence="3">The sequence shown here is derived from an EMBL/GenBank/DDBJ whole genome shotgun (WGS) entry which is preliminary data.</text>
</comment>
<dbReference type="Gene3D" id="3.40.50.1820">
    <property type="entry name" value="alpha/beta hydrolase"/>
    <property type="match status" value="1"/>
</dbReference>
<dbReference type="Proteomes" id="UP000077752">
    <property type="component" value="Unassembled WGS sequence"/>
</dbReference>
<dbReference type="InterPro" id="IPR000073">
    <property type="entry name" value="AB_hydrolase_1"/>
</dbReference>
<dbReference type="PROSITE" id="PS51257">
    <property type="entry name" value="PROKAR_LIPOPROTEIN"/>
    <property type="match status" value="1"/>
</dbReference>
<dbReference type="GO" id="GO:0016020">
    <property type="term" value="C:membrane"/>
    <property type="evidence" value="ECO:0007669"/>
    <property type="project" value="TreeGrafter"/>
</dbReference>
<sequence length="271" mass="30322">MARFEHEGCSLHYEEYGQGQPLVLLHGLGSSCQDWELQIPELAARYRLILLDLRGHGRSDKPRERYSIAGFSADLTALLDHLDTGPVHFVGLSMGGMVGFQFAVDHPERLRSLTIVNSAPAVKVRTRDDYWQWAKRWTLARVLPLRTIGKGLAARLFPKPEQAGLRQKMAERWARNDKRAYLASFDAIVNWGVEERIGRITCPTLIISADHDYTPVALKERYTALIPGARLAVIADSRHATPLDQPHVFNQTLLQFLAAAPTTSQGSLSTC</sequence>
<dbReference type="PANTHER" id="PTHR43798">
    <property type="entry name" value="MONOACYLGLYCEROL LIPASE"/>
    <property type="match status" value="1"/>
</dbReference>
<proteinExistence type="predicted"/>
<name>A0A177SSS6_PSEPU</name>
<dbReference type="InterPro" id="IPR029058">
    <property type="entry name" value="AB_hydrolase_fold"/>
</dbReference>
<dbReference type="PRINTS" id="PR00111">
    <property type="entry name" value="ABHYDROLASE"/>
</dbReference>
<accession>A0A177SSS6</accession>
<dbReference type="RefSeq" id="WP_064301935.1">
    <property type="nucleotide sequence ID" value="NZ_LUCV01000008.1"/>
</dbReference>
<feature type="domain" description="AB hydrolase-1" evidence="2">
    <location>
        <begin position="21"/>
        <end position="138"/>
    </location>
</feature>
<dbReference type="PANTHER" id="PTHR43798:SF31">
    <property type="entry name" value="AB HYDROLASE SUPERFAMILY PROTEIN YCLE"/>
    <property type="match status" value="1"/>
</dbReference>
<gene>
    <name evidence="3" type="ORF">AYO28_10980</name>
</gene>
<dbReference type="GO" id="GO:0016787">
    <property type="term" value="F:hydrolase activity"/>
    <property type="evidence" value="ECO:0007669"/>
    <property type="project" value="UniProtKB-KW"/>
</dbReference>
<dbReference type="SUPFAM" id="SSF53474">
    <property type="entry name" value="alpha/beta-Hydrolases"/>
    <property type="match status" value="1"/>
</dbReference>
<dbReference type="Pfam" id="PF00561">
    <property type="entry name" value="Abhydrolase_1"/>
    <property type="match status" value="1"/>
</dbReference>
<protein>
    <submittedName>
        <fullName evidence="3">3-oxoadipate enol-lactonase</fullName>
    </submittedName>
</protein>
<keyword evidence="1" id="KW-0378">Hydrolase</keyword>
<organism evidence="3 4">
    <name type="scientific">Pseudomonas putida</name>
    <name type="common">Arthrobacter siderocapsulatus</name>
    <dbReference type="NCBI Taxonomy" id="303"/>
    <lineage>
        <taxon>Bacteria</taxon>
        <taxon>Pseudomonadati</taxon>
        <taxon>Pseudomonadota</taxon>
        <taxon>Gammaproteobacteria</taxon>
        <taxon>Pseudomonadales</taxon>
        <taxon>Pseudomonadaceae</taxon>
        <taxon>Pseudomonas</taxon>
    </lineage>
</organism>
<reference evidence="3 4" key="1">
    <citation type="submission" date="2016-03" db="EMBL/GenBank/DDBJ databases">
        <title>Draft Genome Assembly of Pseudomonas putida strain CBF10-2.</title>
        <authorList>
            <person name="Iyer R.S."/>
            <person name="Damania A."/>
        </authorList>
    </citation>
    <scope>NUCLEOTIDE SEQUENCE [LARGE SCALE GENOMIC DNA]</scope>
    <source>
        <strain evidence="3 4">CBF10-2</strain>
    </source>
</reference>
<evidence type="ECO:0000259" key="2">
    <source>
        <dbReference type="Pfam" id="PF00561"/>
    </source>
</evidence>
<evidence type="ECO:0000256" key="1">
    <source>
        <dbReference type="ARBA" id="ARBA00022801"/>
    </source>
</evidence>
<dbReference type="InterPro" id="IPR050266">
    <property type="entry name" value="AB_hydrolase_sf"/>
</dbReference>
<evidence type="ECO:0000313" key="3">
    <source>
        <dbReference type="EMBL" id="OAI94005.1"/>
    </source>
</evidence>
<dbReference type="EMBL" id="LUCV01000008">
    <property type="protein sequence ID" value="OAI94005.1"/>
    <property type="molecule type" value="Genomic_DNA"/>
</dbReference>